<proteinExistence type="inferred from homology"/>
<accession>A0A9D1ICD8</accession>
<feature type="compositionally biased region" description="Basic and acidic residues" evidence="8">
    <location>
        <begin position="445"/>
        <end position="454"/>
    </location>
</feature>
<organism evidence="10 11">
    <name type="scientific">Candidatus Pullichristensenella excrementigallinarum</name>
    <dbReference type="NCBI Taxonomy" id="2840907"/>
    <lineage>
        <taxon>Bacteria</taxon>
        <taxon>Bacillati</taxon>
        <taxon>Bacillota</taxon>
        <taxon>Clostridia</taxon>
        <taxon>Candidatus Pullichristensenella</taxon>
    </lineage>
</organism>
<dbReference type="NCBIfam" id="TIGR02168">
    <property type="entry name" value="SMC_prok_B"/>
    <property type="match status" value="1"/>
</dbReference>
<dbReference type="GO" id="GO:0006260">
    <property type="term" value="P:DNA replication"/>
    <property type="evidence" value="ECO:0007669"/>
    <property type="project" value="UniProtKB-UniRule"/>
</dbReference>
<dbReference type="InterPro" id="IPR036277">
    <property type="entry name" value="SMC_hinge_sf"/>
</dbReference>
<keyword evidence="3 7" id="KW-0547">Nucleotide-binding</keyword>
<feature type="coiled-coil region" evidence="7">
    <location>
        <begin position="167"/>
        <end position="296"/>
    </location>
</feature>
<dbReference type="SUPFAM" id="SSF75553">
    <property type="entry name" value="Smc hinge domain"/>
    <property type="match status" value="1"/>
</dbReference>
<comment type="function">
    <text evidence="7">Required for chromosome condensation and partitioning.</text>
</comment>
<feature type="binding site" evidence="7">
    <location>
        <begin position="32"/>
        <end position="39"/>
    </location>
    <ligand>
        <name>ATP</name>
        <dbReference type="ChEBI" id="CHEBI:30616"/>
    </ligand>
</feature>
<evidence type="ECO:0000256" key="2">
    <source>
        <dbReference type="ARBA" id="ARBA00022490"/>
    </source>
</evidence>
<feature type="coiled-coil region" evidence="7">
    <location>
        <begin position="683"/>
        <end position="948"/>
    </location>
</feature>
<dbReference type="GO" id="GO:0016887">
    <property type="term" value="F:ATP hydrolysis activity"/>
    <property type="evidence" value="ECO:0007669"/>
    <property type="project" value="InterPro"/>
</dbReference>
<keyword evidence="2 7" id="KW-0963">Cytoplasm</keyword>
<keyword evidence="6 7" id="KW-0238">DNA-binding</keyword>
<dbReference type="Gene3D" id="3.40.50.300">
    <property type="entry name" value="P-loop containing nucleotide triphosphate hydrolases"/>
    <property type="match status" value="2"/>
</dbReference>
<dbReference type="FunFam" id="3.40.50.300:FF:000901">
    <property type="entry name" value="Chromosome partition protein Smc"/>
    <property type="match status" value="1"/>
</dbReference>
<dbReference type="InterPro" id="IPR003395">
    <property type="entry name" value="RecF/RecN/SMC_N"/>
</dbReference>
<evidence type="ECO:0000256" key="4">
    <source>
        <dbReference type="ARBA" id="ARBA00022840"/>
    </source>
</evidence>
<protein>
    <recommendedName>
        <fullName evidence="7">Chromosome partition protein Smc</fullName>
    </recommendedName>
</protein>
<evidence type="ECO:0000256" key="8">
    <source>
        <dbReference type="SAM" id="MobiDB-lite"/>
    </source>
</evidence>
<dbReference type="GO" id="GO:0005694">
    <property type="term" value="C:chromosome"/>
    <property type="evidence" value="ECO:0007669"/>
    <property type="project" value="InterPro"/>
</dbReference>
<evidence type="ECO:0000256" key="1">
    <source>
        <dbReference type="ARBA" id="ARBA00004496"/>
    </source>
</evidence>
<comment type="caution">
    <text evidence="10">The sequence shown here is derived from an EMBL/GenBank/DDBJ whole genome shotgun (WGS) entry which is preliminary data.</text>
</comment>
<dbReference type="PANTHER" id="PTHR43977">
    <property type="entry name" value="STRUCTURAL MAINTENANCE OF CHROMOSOMES PROTEIN 3"/>
    <property type="match status" value="1"/>
</dbReference>
<keyword evidence="5 7" id="KW-0175">Coiled coil</keyword>
<evidence type="ECO:0000256" key="5">
    <source>
        <dbReference type="ARBA" id="ARBA00023054"/>
    </source>
</evidence>
<reference evidence="10" key="1">
    <citation type="submission" date="2020-10" db="EMBL/GenBank/DDBJ databases">
        <authorList>
            <person name="Gilroy R."/>
        </authorList>
    </citation>
    <scope>NUCLEOTIDE SEQUENCE</scope>
    <source>
        <strain evidence="10">ChiHcec3-11533</strain>
    </source>
</reference>
<dbReference type="InterPro" id="IPR010935">
    <property type="entry name" value="SMC_hinge"/>
</dbReference>
<dbReference type="Gene3D" id="3.30.70.1620">
    <property type="match status" value="1"/>
</dbReference>
<evidence type="ECO:0000256" key="3">
    <source>
        <dbReference type="ARBA" id="ARBA00022741"/>
    </source>
</evidence>
<dbReference type="GO" id="GO:0005737">
    <property type="term" value="C:cytoplasm"/>
    <property type="evidence" value="ECO:0007669"/>
    <property type="project" value="UniProtKB-SubCell"/>
</dbReference>
<dbReference type="AlphaFoldDB" id="A0A9D1ICD8"/>
<dbReference type="GO" id="GO:0007059">
    <property type="term" value="P:chromosome segregation"/>
    <property type="evidence" value="ECO:0007669"/>
    <property type="project" value="UniProtKB-UniRule"/>
</dbReference>
<feature type="domain" description="SMC hinge" evidence="9">
    <location>
        <begin position="523"/>
        <end position="641"/>
    </location>
</feature>
<dbReference type="Gene3D" id="1.20.1060.20">
    <property type="match status" value="1"/>
</dbReference>
<keyword evidence="4 7" id="KW-0067">ATP-binding</keyword>
<dbReference type="SUPFAM" id="SSF52540">
    <property type="entry name" value="P-loop containing nucleoside triphosphate hydrolases"/>
    <property type="match status" value="1"/>
</dbReference>
<feature type="coiled-coil region" evidence="7">
    <location>
        <begin position="991"/>
        <end position="1039"/>
    </location>
</feature>
<dbReference type="HAMAP" id="MF_01894">
    <property type="entry name" value="Smc_prok"/>
    <property type="match status" value="1"/>
</dbReference>
<comment type="domain">
    <text evidence="7">Contains large globular domains required for ATP hydrolysis at each terminus and a third globular domain forming a flexible hinge near the middle of the molecule. These domains are separated by coiled-coil structures.</text>
</comment>
<name>A0A9D1ICD8_9FIRM</name>
<dbReference type="GO" id="GO:0005524">
    <property type="term" value="F:ATP binding"/>
    <property type="evidence" value="ECO:0007669"/>
    <property type="project" value="UniProtKB-UniRule"/>
</dbReference>
<dbReference type="InterPro" id="IPR027417">
    <property type="entry name" value="P-loop_NTPase"/>
</dbReference>
<dbReference type="InterPro" id="IPR024704">
    <property type="entry name" value="SMC"/>
</dbReference>
<dbReference type="Pfam" id="PF06470">
    <property type="entry name" value="SMC_hinge"/>
    <property type="match status" value="1"/>
</dbReference>
<dbReference type="GO" id="GO:0030261">
    <property type="term" value="P:chromosome condensation"/>
    <property type="evidence" value="ECO:0007669"/>
    <property type="project" value="InterPro"/>
</dbReference>
<dbReference type="FunFam" id="3.40.50.300:FF:000984">
    <property type="entry name" value="Chromosome partition protein Smc"/>
    <property type="match status" value="1"/>
</dbReference>
<feature type="compositionally biased region" description="Basic and acidic residues" evidence="8">
    <location>
        <begin position="421"/>
        <end position="437"/>
    </location>
</feature>
<comment type="subcellular location">
    <subcellularLocation>
        <location evidence="1 7">Cytoplasm</location>
    </subcellularLocation>
</comment>
<dbReference type="SMART" id="SM00968">
    <property type="entry name" value="SMC_hinge"/>
    <property type="match status" value="1"/>
</dbReference>
<dbReference type="EMBL" id="DVMU01000163">
    <property type="protein sequence ID" value="HIU34350.1"/>
    <property type="molecule type" value="Genomic_DNA"/>
</dbReference>
<dbReference type="GO" id="GO:0007062">
    <property type="term" value="P:sister chromatid cohesion"/>
    <property type="evidence" value="ECO:0007669"/>
    <property type="project" value="InterPro"/>
</dbReference>
<comment type="subunit">
    <text evidence="7">Homodimer.</text>
</comment>
<evidence type="ECO:0000256" key="6">
    <source>
        <dbReference type="ARBA" id="ARBA00023125"/>
    </source>
</evidence>
<dbReference type="InterPro" id="IPR011890">
    <property type="entry name" value="SMC_prok"/>
</dbReference>
<dbReference type="CDD" id="cd03278">
    <property type="entry name" value="ABC_SMC_barmotin"/>
    <property type="match status" value="2"/>
</dbReference>
<dbReference type="Proteomes" id="UP000824072">
    <property type="component" value="Unassembled WGS sequence"/>
</dbReference>
<sequence>MRLKKLTIHGFKSFADKVEIQFDHGVTGIVGPNGCGKSNIADAVRWVLGEQSAKTLRGSKMEDVIFNGTEKRRRLAYCEVTLTFDNEDKALPIDFAEVAVSRRVYRDGEAEYQLNGTSCRLRDIVDLFRDTGVGKEGYSLIGQGRIDEILSNRSEDRRKVFEEAAGIVKYKSRKIDAQRRMENTQKNLTRVQDILAELEDRVEPLREQSETAREYLQLRDELKGLEINAFLVRTERYNTRIAELQEAQKALEISEKENGEALESAAQEREAGLASLEELEREAAAQRENVQHWIREVEACEGAVSVMRERIRADEKERDRLLSERDAAKDGGGGVRRHVAELEEKISRESRELEALNAQQEAREKELCAAESDLAELEERAESEKQQIIQSMNRLGDVRNQRARLETMRAALEAQIESMGEDERRSEAGAESLREQVESAQSLLESEKRRKEELDQAVQDSVEHVRVSNEESRAFSDRVNALMAERQKADSRLKLLVEMQRDYEGYQHSVKQVLLHAKKSGNTGVHGVVAELIEVPEKLERALDMVLGGALQNIVVERDEDAKRMIEYLRNNRFGRATFLPIGSVRPRVLDAREREVLKLPGCLGVASELIKFEEKYRAVMDNLLGRTVVAENLEAGIRIQRAGKYAFRLVTLEGDVMHSGGSMTGGSVQSRVTNLLSRGREIDQLKTDLARMEDELIRVRNELARQEEKRAQLKQERAELYDELHRQEVILARAEAHLKAVADEQASHEKNFARLRAERERLNMQLEDVKQSLQALDKSQVSAEENTAERQEQARRLMEEVYQKRQDTEALRNQTQDQRVALATRNRGLEAAIADRDRLIQQADNLEKMIEDAQRMLEECLKRLEASARTLEEDNTRLVSAREELDRFRTLFEATDARRTEAQRITQELNARMEELRKRSEEWSEKRHRMELQRTRVEAEFKQVQDRIWEDYELTYAGAEEFRVEGFKITESERRIAAIRARIREMGVVNVSALDEYRQTTERLEELTNQRDDLQKAEQDLQNIVEELERKMEAQFKREFAVLNQNFQRTFVKLFGGGKAELLLSDPSDALNCEIEVVAQPPGKKLQMLTLLSGGERALTAIAILFAMLDLKPTPFCVLDEIEAALDDANIDNYAEYLKSYSQDTQFVVITHRKGTMERCDALYGVVMEEKGVSKMVSVELNDAV</sequence>
<gene>
    <name evidence="7 10" type="primary">smc</name>
    <name evidence="10" type="ORF">IAB02_07285</name>
</gene>
<dbReference type="Pfam" id="PF02463">
    <property type="entry name" value="SMC_N"/>
    <property type="match status" value="1"/>
</dbReference>
<comment type="similarity">
    <text evidence="7">Belongs to the SMC family.</text>
</comment>
<feature type="region of interest" description="Disordered" evidence="8">
    <location>
        <begin position="417"/>
        <end position="465"/>
    </location>
</feature>
<evidence type="ECO:0000256" key="7">
    <source>
        <dbReference type="HAMAP-Rule" id="MF_01894"/>
    </source>
</evidence>
<reference evidence="10" key="2">
    <citation type="journal article" date="2021" name="PeerJ">
        <title>Extensive microbial diversity within the chicken gut microbiome revealed by metagenomics and culture.</title>
        <authorList>
            <person name="Gilroy R."/>
            <person name="Ravi A."/>
            <person name="Getino M."/>
            <person name="Pursley I."/>
            <person name="Horton D.L."/>
            <person name="Alikhan N.F."/>
            <person name="Baker D."/>
            <person name="Gharbi K."/>
            <person name="Hall N."/>
            <person name="Watson M."/>
            <person name="Adriaenssens E.M."/>
            <person name="Foster-Nyarko E."/>
            <person name="Jarju S."/>
            <person name="Secka A."/>
            <person name="Antonio M."/>
            <person name="Oren A."/>
            <person name="Chaudhuri R.R."/>
            <person name="La Ragione R."/>
            <person name="Hildebrand F."/>
            <person name="Pallen M.J."/>
        </authorList>
    </citation>
    <scope>NUCLEOTIDE SEQUENCE</scope>
    <source>
        <strain evidence="10">ChiHcec3-11533</strain>
    </source>
</reference>
<evidence type="ECO:0000259" key="9">
    <source>
        <dbReference type="SMART" id="SM00968"/>
    </source>
</evidence>
<dbReference type="GO" id="GO:0003677">
    <property type="term" value="F:DNA binding"/>
    <property type="evidence" value="ECO:0007669"/>
    <property type="project" value="UniProtKB-UniRule"/>
</dbReference>
<dbReference type="PIRSF" id="PIRSF005719">
    <property type="entry name" value="SMC"/>
    <property type="match status" value="1"/>
</dbReference>
<evidence type="ECO:0000313" key="10">
    <source>
        <dbReference type="EMBL" id="HIU34350.1"/>
    </source>
</evidence>
<evidence type="ECO:0000313" key="11">
    <source>
        <dbReference type="Proteomes" id="UP000824072"/>
    </source>
</evidence>